<evidence type="ECO:0000259" key="8">
    <source>
        <dbReference type="PROSITE" id="PS50002"/>
    </source>
</evidence>
<dbReference type="PROSITE" id="PS01179">
    <property type="entry name" value="PID"/>
    <property type="match status" value="1"/>
</dbReference>
<evidence type="ECO:0000256" key="5">
    <source>
        <dbReference type="PROSITE-ProRule" id="PRU00192"/>
    </source>
</evidence>
<dbReference type="OMA" id="IKQQTHI"/>
<reference evidence="10" key="1">
    <citation type="submission" date="2025-08" db="UniProtKB">
        <authorList>
            <consortium name="RefSeq"/>
        </authorList>
    </citation>
    <scope>IDENTIFICATION</scope>
</reference>
<name>A0A8B7ZYG1_ACAPL</name>
<dbReference type="AlphaFoldDB" id="A0A8B7ZYG1"/>
<feature type="compositionally biased region" description="Basic residues" evidence="6">
    <location>
        <begin position="152"/>
        <end position="166"/>
    </location>
</feature>
<keyword evidence="3 5" id="KW-0728">SH3 domain</keyword>
<sequence length="559" mass="63465">MADDEEQVSSDDQDPDLTDFHSYVPRKSYRSIPDSYSYRLTHDISLDNFQSQDLFDTQNDLGTQGDWSYATDNKPAKAETKPTKERHDSNGSTDKLLNEDMIKLDLSDSNVLSERLSGDAATTTLLNIIEAETLRRNSQTTIKTDDSDSGRKVLRQKRKTKRKGRKLPQMPPAKPGNLQMELLQADRRPANSTSSARSSTPSPDHPDVSLSSVPPSPSDDNTSALPDTPVEPYALRLPQPQPQRPTRLEFNTTSAHYTPFLTNTNMLLQEDSSPEERQRRRLRLKMENMSKEEPGDKSGDEEKSCFQPAMLVINGEIKQQTHIAVFRFLPRHEDELPLEVSDPIFVEFKCEDLWYEGINLKTGEEGCFPSRYVRDFTADTESIPGFRGRKVHINRYNAKFLGSVEVAFHKGNDVLCRAMQKVVTARRLTVDIHPPTLCVLEISDIGVKMIDKAKPQKAKEKKDSVLKKVEKLLGSKQNKGHNYFFSLKNISFCGYHPSSNRYFAFITKHPSDGRYACHVFVMEDGLSAKPVAEAMGAAFRRFYSEFLDFTNPTEDIYME</sequence>
<dbReference type="OrthoDB" id="5965083at2759"/>
<dbReference type="CDD" id="cd01212">
    <property type="entry name" value="PTB_JIP"/>
    <property type="match status" value="1"/>
</dbReference>
<evidence type="ECO:0000259" key="7">
    <source>
        <dbReference type="PROSITE" id="PS01179"/>
    </source>
</evidence>
<dbReference type="InterPro" id="IPR011993">
    <property type="entry name" value="PH-like_dom_sf"/>
</dbReference>
<feature type="region of interest" description="Disordered" evidence="6">
    <location>
        <begin position="1"/>
        <end position="24"/>
    </location>
</feature>
<comment type="similarity">
    <text evidence="2">Belongs to the JIP scaffold family.</text>
</comment>
<keyword evidence="9" id="KW-1185">Reference proteome</keyword>
<dbReference type="InterPro" id="IPR036028">
    <property type="entry name" value="SH3-like_dom_sf"/>
</dbReference>
<dbReference type="SMART" id="SM00326">
    <property type="entry name" value="SH3"/>
    <property type="match status" value="1"/>
</dbReference>
<feature type="domain" description="SH3" evidence="8">
    <location>
        <begin position="317"/>
        <end position="378"/>
    </location>
</feature>
<proteinExistence type="inferred from homology"/>
<feature type="compositionally biased region" description="Basic and acidic residues" evidence="6">
    <location>
        <begin position="74"/>
        <end position="89"/>
    </location>
</feature>
<dbReference type="Gene3D" id="2.30.30.40">
    <property type="entry name" value="SH3 Domains"/>
    <property type="match status" value="1"/>
</dbReference>
<dbReference type="GO" id="GO:0007254">
    <property type="term" value="P:JNK cascade"/>
    <property type="evidence" value="ECO:0007669"/>
    <property type="project" value="TreeGrafter"/>
</dbReference>
<keyword evidence="4" id="KW-0963">Cytoplasm</keyword>
<evidence type="ECO:0000256" key="4">
    <source>
        <dbReference type="ARBA" id="ARBA00022490"/>
    </source>
</evidence>
<dbReference type="SUPFAM" id="SSF50729">
    <property type="entry name" value="PH domain-like"/>
    <property type="match status" value="1"/>
</dbReference>
<dbReference type="InterPro" id="IPR001452">
    <property type="entry name" value="SH3_domain"/>
</dbReference>
<evidence type="ECO:0000313" key="9">
    <source>
        <dbReference type="Proteomes" id="UP000694845"/>
    </source>
</evidence>
<evidence type="ECO:0000256" key="3">
    <source>
        <dbReference type="ARBA" id="ARBA00022443"/>
    </source>
</evidence>
<dbReference type="GO" id="GO:0008432">
    <property type="term" value="F:JUN kinase binding"/>
    <property type="evidence" value="ECO:0007669"/>
    <property type="project" value="TreeGrafter"/>
</dbReference>
<dbReference type="PANTHER" id="PTHR47437:SF4">
    <property type="entry name" value="JNK-INTERACTING PROTEIN 1-LIKE PROTEIN"/>
    <property type="match status" value="1"/>
</dbReference>
<dbReference type="Gene3D" id="2.30.29.30">
    <property type="entry name" value="Pleckstrin-homology domain (PH domain)/Phosphotyrosine-binding domain (PTB)"/>
    <property type="match status" value="1"/>
</dbReference>
<feature type="compositionally biased region" description="Low complexity" evidence="6">
    <location>
        <begin position="190"/>
        <end position="213"/>
    </location>
</feature>
<organism evidence="9 10">
    <name type="scientific">Acanthaster planci</name>
    <name type="common">Crown-of-thorns starfish</name>
    <dbReference type="NCBI Taxonomy" id="133434"/>
    <lineage>
        <taxon>Eukaryota</taxon>
        <taxon>Metazoa</taxon>
        <taxon>Echinodermata</taxon>
        <taxon>Eleutherozoa</taxon>
        <taxon>Asterozoa</taxon>
        <taxon>Asteroidea</taxon>
        <taxon>Valvatacea</taxon>
        <taxon>Valvatida</taxon>
        <taxon>Acanthasteridae</taxon>
        <taxon>Acanthaster</taxon>
    </lineage>
</organism>
<feature type="compositionally biased region" description="Acidic residues" evidence="6">
    <location>
        <begin position="1"/>
        <end position="17"/>
    </location>
</feature>
<dbReference type="Pfam" id="PF00640">
    <property type="entry name" value="PID"/>
    <property type="match status" value="1"/>
</dbReference>
<dbReference type="Proteomes" id="UP000694845">
    <property type="component" value="Unplaced"/>
</dbReference>
<dbReference type="PANTHER" id="PTHR47437">
    <property type="entry name" value="JNK-INTERACTING PROTEIN 1-LIKE PROTEIN"/>
    <property type="match status" value="1"/>
</dbReference>
<feature type="compositionally biased region" description="Polar residues" evidence="6">
    <location>
        <begin position="262"/>
        <end position="271"/>
    </location>
</feature>
<evidence type="ECO:0000256" key="1">
    <source>
        <dbReference type="ARBA" id="ARBA00004496"/>
    </source>
</evidence>
<dbReference type="FunFam" id="2.30.30.40:FF:000032">
    <property type="entry name" value="Putative C-Jun-amino-terminal kinase-interacting protein 2"/>
    <property type="match status" value="1"/>
</dbReference>
<dbReference type="GO" id="GO:0005078">
    <property type="term" value="F:MAP-kinase scaffold activity"/>
    <property type="evidence" value="ECO:0007669"/>
    <property type="project" value="TreeGrafter"/>
</dbReference>
<dbReference type="SUPFAM" id="SSF50044">
    <property type="entry name" value="SH3-domain"/>
    <property type="match status" value="1"/>
</dbReference>
<accession>A0A8B7ZYG1</accession>
<dbReference type="PROSITE" id="PS50002">
    <property type="entry name" value="SH3"/>
    <property type="match status" value="1"/>
</dbReference>
<gene>
    <name evidence="10" type="primary">LOC110989800</name>
</gene>
<feature type="compositionally biased region" description="Basic and acidic residues" evidence="6">
    <location>
        <begin position="274"/>
        <end position="303"/>
    </location>
</feature>
<evidence type="ECO:0000256" key="6">
    <source>
        <dbReference type="SAM" id="MobiDB-lite"/>
    </source>
</evidence>
<protein>
    <submittedName>
        <fullName evidence="10">Uncharacterized protein LOC110989800</fullName>
    </submittedName>
</protein>
<dbReference type="GeneID" id="110989800"/>
<evidence type="ECO:0000256" key="2">
    <source>
        <dbReference type="ARBA" id="ARBA00009866"/>
    </source>
</evidence>
<feature type="region of interest" description="Disordered" evidence="6">
    <location>
        <begin position="64"/>
        <end position="96"/>
    </location>
</feature>
<feature type="region of interest" description="Disordered" evidence="6">
    <location>
        <begin position="140"/>
        <end position="248"/>
    </location>
</feature>
<dbReference type="Pfam" id="PF00018">
    <property type="entry name" value="SH3_1"/>
    <property type="match status" value="1"/>
</dbReference>
<dbReference type="GO" id="GO:0005737">
    <property type="term" value="C:cytoplasm"/>
    <property type="evidence" value="ECO:0007669"/>
    <property type="project" value="UniProtKB-SubCell"/>
</dbReference>
<feature type="domain" description="PID" evidence="7">
    <location>
        <begin position="396"/>
        <end position="548"/>
    </location>
</feature>
<dbReference type="RefSeq" id="XP_022110127.1">
    <property type="nucleotide sequence ID" value="XM_022254435.1"/>
</dbReference>
<dbReference type="InterPro" id="IPR047178">
    <property type="entry name" value="JIP1_scaffold"/>
</dbReference>
<evidence type="ECO:0000313" key="10">
    <source>
        <dbReference type="RefSeq" id="XP_022110127.1"/>
    </source>
</evidence>
<dbReference type="InterPro" id="IPR006020">
    <property type="entry name" value="PTB/PI_dom"/>
</dbReference>
<dbReference type="SMART" id="SM00462">
    <property type="entry name" value="PTB"/>
    <property type="match status" value="1"/>
</dbReference>
<dbReference type="KEGG" id="aplc:110989800"/>
<comment type="subcellular location">
    <subcellularLocation>
        <location evidence="1">Cytoplasm</location>
    </subcellularLocation>
</comment>
<feature type="region of interest" description="Disordered" evidence="6">
    <location>
        <begin position="262"/>
        <end position="303"/>
    </location>
</feature>
<dbReference type="GO" id="GO:0046328">
    <property type="term" value="P:regulation of JNK cascade"/>
    <property type="evidence" value="ECO:0007669"/>
    <property type="project" value="InterPro"/>
</dbReference>